<feature type="domain" description="Major facilitator superfamily (MFS) profile" evidence="7">
    <location>
        <begin position="4"/>
        <end position="387"/>
    </location>
</feature>
<dbReference type="PANTHER" id="PTHR43124:SF8">
    <property type="entry name" value="INNER MEMBRANE TRANSPORT PROTEIN YDHP"/>
    <property type="match status" value="1"/>
</dbReference>
<dbReference type="InterPro" id="IPR011701">
    <property type="entry name" value="MFS"/>
</dbReference>
<dbReference type="SUPFAM" id="SSF103473">
    <property type="entry name" value="MFS general substrate transporter"/>
    <property type="match status" value="1"/>
</dbReference>
<keyword evidence="9" id="KW-1185">Reference proteome</keyword>
<dbReference type="RefSeq" id="WP_377366862.1">
    <property type="nucleotide sequence ID" value="NZ_JBHTMN010000011.1"/>
</dbReference>
<evidence type="ECO:0000256" key="5">
    <source>
        <dbReference type="ARBA" id="ARBA00023136"/>
    </source>
</evidence>
<evidence type="ECO:0000256" key="3">
    <source>
        <dbReference type="ARBA" id="ARBA00022692"/>
    </source>
</evidence>
<keyword evidence="3 6" id="KW-0812">Transmembrane</keyword>
<feature type="transmembrane region" description="Helical" evidence="6">
    <location>
        <begin position="337"/>
        <end position="358"/>
    </location>
</feature>
<evidence type="ECO:0000256" key="4">
    <source>
        <dbReference type="ARBA" id="ARBA00022989"/>
    </source>
</evidence>
<protein>
    <submittedName>
        <fullName evidence="8">MFS transporter</fullName>
    </submittedName>
</protein>
<feature type="transmembrane region" description="Helical" evidence="6">
    <location>
        <begin position="235"/>
        <end position="256"/>
    </location>
</feature>
<dbReference type="PANTHER" id="PTHR43124">
    <property type="entry name" value="PURINE EFFLUX PUMP PBUE"/>
    <property type="match status" value="1"/>
</dbReference>
<evidence type="ECO:0000256" key="2">
    <source>
        <dbReference type="ARBA" id="ARBA00022475"/>
    </source>
</evidence>
<dbReference type="EMBL" id="JBHTMN010000011">
    <property type="protein sequence ID" value="MFD1383514.1"/>
    <property type="molecule type" value="Genomic_DNA"/>
</dbReference>
<feature type="transmembrane region" description="Helical" evidence="6">
    <location>
        <begin position="70"/>
        <end position="89"/>
    </location>
</feature>
<organism evidence="8 9">
    <name type="scientific">Rhodanobacter aciditrophus</name>
    <dbReference type="NCBI Taxonomy" id="1623218"/>
    <lineage>
        <taxon>Bacteria</taxon>
        <taxon>Pseudomonadati</taxon>
        <taxon>Pseudomonadota</taxon>
        <taxon>Gammaproteobacteria</taxon>
        <taxon>Lysobacterales</taxon>
        <taxon>Rhodanobacteraceae</taxon>
        <taxon>Rhodanobacter</taxon>
    </lineage>
</organism>
<evidence type="ECO:0000313" key="8">
    <source>
        <dbReference type="EMBL" id="MFD1383514.1"/>
    </source>
</evidence>
<feature type="transmembrane region" description="Helical" evidence="6">
    <location>
        <begin position="129"/>
        <end position="150"/>
    </location>
</feature>
<keyword evidence="4 6" id="KW-1133">Transmembrane helix</keyword>
<feature type="transmembrane region" description="Helical" evidence="6">
    <location>
        <begin position="198"/>
        <end position="223"/>
    </location>
</feature>
<dbReference type="Gene3D" id="1.20.1250.20">
    <property type="entry name" value="MFS general substrate transporter like domains"/>
    <property type="match status" value="1"/>
</dbReference>
<dbReference type="CDD" id="cd17324">
    <property type="entry name" value="MFS_NepI_like"/>
    <property type="match status" value="1"/>
</dbReference>
<evidence type="ECO:0000313" key="9">
    <source>
        <dbReference type="Proteomes" id="UP001597059"/>
    </source>
</evidence>
<name>A0ABW4AZV8_9GAMM</name>
<dbReference type="InterPro" id="IPR020846">
    <property type="entry name" value="MFS_dom"/>
</dbReference>
<reference evidence="9" key="1">
    <citation type="journal article" date="2019" name="Int. J. Syst. Evol. Microbiol.">
        <title>The Global Catalogue of Microorganisms (GCM) 10K type strain sequencing project: providing services to taxonomists for standard genome sequencing and annotation.</title>
        <authorList>
            <consortium name="The Broad Institute Genomics Platform"/>
            <consortium name="The Broad Institute Genome Sequencing Center for Infectious Disease"/>
            <person name="Wu L."/>
            <person name="Ma J."/>
        </authorList>
    </citation>
    <scope>NUCLEOTIDE SEQUENCE [LARGE SCALE GENOMIC DNA]</scope>
    <source>
        <strain evidence="9">JCM 30774</strain>
    </source>
</reference>
<comment type="subcellular location">
    <subcellularLocation>
        <location evidence="1">Cell membrane</location>
        <topology evidence="1">Multi-pass membrane protein</topology>
    </subcellularLocation>
</comment>
<feature type="transmembrane region" description="Helical" evidence="6">
    <location>
        <begin position="293"/>
        <end position="316"/>
    </location>
</feature>
<comment type="caution">
    <text evidence="8">The sequence shown here is derived from an EMBL/GenBank/DDBJ whole genome shotgun (WGS) entry which is preliminary data.</text>
</comment>
<proteinExistence type="predicted"/>
<dbReference type="PROSITE" id="PS50850">
    <property type="entry name" value="MFS"/>
    <property type="match status" value="1"/>
</dbReference>
<keyword evidence="2" id="KW-1003">Cell membrane</keyword>
<dbReference type="Proteomes" id="UP001597059">
    <property type="component" value="Unassembled WGS sequence"/>
</dbReference>
<evidence type="ECO:0000256" key="6">
    <source>
        <dbReference type="SAM" id="Phobius"/>
    </source>
</evidence>
<feature type="transmembrane region" description="Helical" evidence="6">
    <location>
        <begin position="156"/>
        <end position="178"/>
    </location>
</feature>
<accession>A0ABW4AZV8</accession>
<evidence type="ECO:0000256" key="1">
    <source>
        <dbReference type="ARBA" id="ARBA00004651"/>
    </source>
</evidence>
<feature type="transmembrane region" description="Helical" evidence="6">
    <location>
        <begin position="268"/>
        <end position="287"/>
    </location>
</feature>
<keyword evidence="5 6" id="KW-0472">Membrane</keyword>
<dbReference type="InterPro" id="IPR050189">
    <property type="entry name" value="MFS_Efflux_Transporters"/>
</dbReference>
<feature type="transmembrane region" description="Helical" evidence="6">
    <location>
        <begin position="95"/>
        <end position="117"/>
    </location>
</feature>
<sequence>MPIALYALAAASFAIGMAEFVVVGILPAIASDMGVDIPTAGQLVSLYALGVALAAPLLTAATGKFERRNLSLILMIAFVAANLIAWLASSYSMLLVGRVLAGMVQGVFYSMATVLAANLVSKEKSGQAIALVFMGLTVALVSGVPMGTFISDLFGWRATFLFISILGLMSAIAQWMFLPKKIERPAPAKLHQQLSVILVPRMMLVFVITLLSYGGAFIAFTYLSEILQKVTGFSVSTVSAVLILYGVAVTLGNIYCAKYAGTKGPIKAMVVMFAILTVVLALIEPVASNPFLMVPLIMVWGAMAFGSIPVLQLYVVQQAEKHAPRSIDAASGMNISAFNAGIALGAWLGGIVVANYGLLATGGAAAIVVAFSILLVVLSGYLDKKDRQPKHTVASSL</sequence>
<feature type="transmembrane region" description="Helical" evidence="6">
    <location>
        <begin position="44"/>
        <end position="63"/>
    </location>
</feature>
<gene>
    <name evidence="8" type="ORF">ACFQ45_09060</name>
</gene>
<evidence type="ECO:0000259" key="7">
    <source>
        <dbReference type="PROSITE" id="PS50850"/>
    </source>
</evidence>
<dbReference type="InterPro" id="IPR036259">
    <property type="entry name" value="MFS_trans_sf"/>
</dbReference>
<dbReference type="Pfam" id="PF07690">
    <property type="entry name" value="MFS_1"/>
    <property type="match status" value="1"/>
</dbReference>
<feature type="transmembrane region" description="Helical" evidence="6">
    <location>
        <begin position="364"/>
        <end position="382"/>
    </location>
</feature>